<evidence type="ECO:0000256" key="2">
    <source>
        <dbReference type="SAM" id="Phobius"/>
    </source>
</evidence>
<gene>
    <name evidence="4" type="ORF">C922_05506</name>
</gene>
<dbReference type="OrthoDB" id="376477at2759"/>
<dbReference type="RefSeq" id="XP_008819299.1">
    <property type="nucleotide sequence ID" value="XM_008821077.1"/>
</dbReference>
<reference evidence="4 5" key="1">
    <citation type="submission" date="2013-02" db="EMBL/GenBank/DDBJ databases">
        <title>The Genome Sequence of Plasmodium inui San Antonio 1.</title>
        <authorList>
            <consortium name="The Broad Institute Genome Sequencing Platform"/>
            <consortium name="The Broad Institute Genome Sequencing Center for Infectious Disease"/>
            <person name="Neafsey D."/>
            <person name="Cheeseman I."/>
            <person name="Volkman S."/>
            <person name="Adams J."/>
            <person name="Walker B."/>
            <person name="Young S.K."/>
            <person name="Zeng Q."/>
            <person name="Gargeya S."/>
            <person name="Fitzgerald M."/>
            <person name="Haas B."/>
            <person name="Abouelleil A."/>
            <person name="Alvarado L."/>
            <person name="Arachchi H.M."/>
            <person name="Berlin A.M."/>
            <person name="Chapman S.B."/>
            <person name="Dewar J."/>
            <person name="Goldberg J."/>
            <person name="Griggs A."/>
            <person name="Gujja S."/>
            <person name="Hansen M."/>
            <person name="Howarth C."/>
            <person name="Imamovic A."/>
            <person name="Larimer J."/>
            <person name="McCowan C."/>
            <person name="Murphy C."/>
            <person name="Neiman D."/>
            <person name="Pearson M."/>
            <person name="Priest M."/>
            <person name="Roberts A."/>
            <person name="Saif S."/>
            <person name="Shea T."/>
            <person name="Sisk P."/>
            <person name="Sykes S."/>
            <person name="Wortman J."/>
            <person name="Nusbaum C."/>
            <person name="Birren B."/>
        </authorList>
    </citation>
    <scope>NUCLEOTIDE SEQUENCE [LARGE SCALE GENOMIC DNA]</scope>
    <source>
        <strain evidence="4 5">San Antonio 1</strain>
    </source>
</reference>
<dbReference type="NCBIfam" id="TIGR01639">
    <property type="entry name" value="P_fal_TIGR01639"/>
    <property type="match status" value="1"/>
</dbReference>
<feature type="domain" description="Plasmodium RESA N-terminal" evidence="3">
    <location>
        <begin position="164"/>
        <end position="284"/>
    </location>
</feature>
<feature type="compositionally biased region" description="Polar residues" evidence="1">
    <location>
        <begin position="1"/>
        <end position="17"/>
    </location>
</feature>
<sequence>MDSLNKSNSASADGCSTKNKRRNGKCSPASEAVQGRSHDLNFRRFLFPSCFVALLVVAIYMLLLKITPPDRNVMAQIRGRNLTELNENGCFRERNSDTNVSSSDSESDDDVLSAFDEMDLGENEEKDLLDADENVEEKYKGENDFCNVYSSRFEEGEMIFTSDVTEDELDELINNMEEFPSKNEIIKMWKRAYALEVQTIYKMLIALFEYSEELKDKHQVKEKLAFTHWDSVMSSCLDILTEREQHYSELFDAFIMKDDLTREEFVNFLNNCKMEVAEMRESLETFAKKEFDARIIPERGN</sequence>
<dbReference type="AlphaFoldDB" id="W6ZXX2"/>
<dbReference type="InterPro" id="IPR019111">
    <property type="entry name" value="PRESA_N"/>
</dbReference>
<dbReference type="VEuPathDB" id="PlasmoDB:C922_05506"/>
<keyword evidence="5" id="KW-1185">Reference proteome</keyword>
<organism evidence="4 5">
    <name type="scientific">Plasmodium inui San Antonio 1</name>
    <dbReference type="NCBI Taxonomy" id="1237626"/>
    <lineage>
        <taxon>Eukaryota</taxon>
        <taxon>Sar</taxon>
        <taxon>Alveolata</taxon>
        <taxon>Apicomplexa</taxon>
        <taxon>Aconoidasida</taxon>
        <taxon>Haemosporida</taxon>
        <taxon>Plasmodiidae</taxon>
        <taxon>Plasmodium</taxon>
        <taxon>Plasmodium (Plasmodium)</taxon>
    </lineage>
</organism>
<dbReference type="Gene3D" id="6.10.280.180">
    <property type="entry name" value="Plasmodium RESA, N-terminal helical domain"/>
    <property type="match status" value="1"/>
</dbReference>
<protein>
    <recommendedName>
        <fullName evidence="3">Plasmodium RESA N-terminal domain-containing protein</fullName>
    </recommendedName>
</protein>
<evidence type="ECO:0000313" key="5">
    <source>
        <dbReference type="Proteomes" id="UP000030640"/>
    </source>
</evidence>
<feature type="region of interest" description="Disordered" evidence="1">
    <location>
        <begin position="1"/>
        <end position="32"/>
    </location>
</feature>
<dbReference type="Proteomes" id="UP000030640">
    <property type="component" value="Unassembled WGS sequence"/>
</dbReference>
<keyword evidence="2" id="KW-0812">Transmembrane</keyword>
<keyword evidence="2" id="KW-1133">Transmembrane helix</keyword>
<dbReference type="GeneID" id="20040780"/>
<dbReference type="InterPro" id="IPR006526">
    <property type="entry name" value="Export_prot_PHISTa/b/c"/>
</dbReference>
<dbReference type="InterPro" id="IPR044885">
    <property type="entry name" value="PRESA_N_sf"/>
</dbReference>
<dbReference type="Pfam" id="PF09687">
    <property type="entry name" value="PRESAN"/>
    <property type="match status" value="1"/>
</dbReference>
<dbReference type="EMBL" id="KI965543">
    <property type="protein sequence ID" value="EUD64115.1"/>
    <property type="molecule type" value="Genomic_DNA"/>
</dbReference>
<accession>W6ZXX2</accession>
<evidence type="ECO:0000259" key="3">
    <source>
        <dbReference type="Pfam" id="PF09687"/>
    </source>
</evidence>
<feature type="transmembrane region" description="Helical" evidence="2">
    <location>
        <begin position="45"/>
        <end position="64"/>
    </location>
</feature>
<evidence type="ECO:0000313" key="4">
    <source>
        <dbReference type="EMBL" id="EUD64115.1"/>
    </source>
</evidence>
<keyword evidence="2" id="KW-0472">Membrane</keyword>
<proteinExistence type="predicted"/>
<evidence type="ECO:0000256" key="1">
    <source>
        <dbReference type="SAM" id="MobiDB-lite"/>
    </source>
</evidence>
<name>W6ZXX2_9APIC</name>